<dbReference type="AlphaFoldDB" id="A0A8H5TWI1"/>
<keyword evidence="4" id="KW-1185">Reference proteome</keyword>
<evidence type="ECO:0000259" key="2">
    <source>
        <dbReference type="Pfam" id="PF20237"/>
    </source>
</evidence>
<keyword evidence="1" id="KW-0472">Membrane</keyword>
<accession>A0A8H5TWI1</accession>
<keyword evidence="1" id="KW-0812">Transmembrane</keyword>
<gene>
    <name evidence="3" type="ORF">FHETE_1483</name>
</gene>
<name>A0A8H5TWI1_FUSHE</name>
<protein>
    <recommendedName>
        <fullName evidence="2">DUF6594 domain-containing protein</fullName>
    </recommendedName>
</protein>
<organism evidence="3 4">
    <name type="scientific">Fusarium heterosporum</name>
    <dbReference type="NCBI Taxonomy" id="42747"/>
    <lineage>
        <taxon>Eukaryota</taxon>
        <taxon>Fungi</taxon>
        <taxon>Dikarya</taxon>
        <taxon>Ascomycota</taxon>
        <taxon>Pezizomycotina</taxon>
        <taxon>Sordariomycetes</taxon>
        <taxon>Hypocreomycetidae</taxon>
        <taxon>Hypocreales</taxon>
        <taxon>Nectriaceae</taxon>
        <taxon>Fusarium</taxon>
        <taxon>Fusarium heterosporum species complex</taxon>
    </lineage>
</organism>
<keyword evidence="1" id="KW-1133">Transmembrane helix</keyword>
<feature type="domain" description="DUF6594" evidence="2">
    <location>
        <begin position="51"/>
        <end position="268"/>
    </location>
</feature>
<reference evidence="3 4" key="1">
    <citation type="submission" date="2020-05" db="EMBL/GenBank/DDBJ databases">
        <title>Identification and distribution of gene clusters putatively required for synthesis of sphingolipid metabolism inhibitors in phylogenetically diverse species of the filamentous fungus Fusarium.</title>
        <authorList>
            <person name="Kim H.-S."/>
            <person name="Busman M."/>
            <person name="Brown D.W."/>
            <person name="Divon H."/>
            <person name="Uhlig S."/>
            <person name="Proctor R.H."/>
        </authorList>
    </citation>
    <scope>NUCLEOTIDE SEQUENCE [LARGE SCALE GENOMIC DNA]</scope>
    <source>
        <strain evidence="3 4">NRRL 20693</strain>
    </source>
</reference>
<dbReference type="InterPro" id="IPR046529">
    <property type="entry name" value="DUF6594"/>
</dbReference>
<dbReference type="EMBL" id="JAAGWQ010000022">
    <property type="protein sequence ID" value="KAF5677963.1"/>
    <property type="molecule type" value="Genomic_DNA"/>
</dbReference>
<feature type="transmembrane region" description="Helical" evidence="1">
    <location>
        <begin position="210"/>
        <end position="229"/>
    </location>
</feature>
<feature type="transmembrane region" description="Helical" evidence="1">
    <location>
        <begin position="241"/>
        <end position="259"/>
    </location>
</feature>
<comment type="caution">
    <text evidence="3">The sequence shown here is derived from an EMBL/GenBank/DDBJ whole genome shotgun (WGS) entry which is preliminary data.</text>
</comment>
<dbReference type="Proteomes" id="UP000567885">
    <property type="component" value="Unassembled WGS sequence"/>
</dbReference>
<dbReference type="OrthoDB" id="5079013at2759"/>
<evidence type="ECO:0000256" key="1">
    <source>
        <dbReference type="SAM" id="Phobius"/>
    </source>
</evidence>
<proteinExistence type="predicted"/>
<sequence>MAQVQGESTNGRLASRQGIELPTRDEALNVLDLESQQSNGDEEEGWISMCERQQSDARLLVAPRFTNIHAFCIRSRADRILTLYAELRRVLRAGEEITELSKSLEEQILEYDRYVLQTSQVLALKQPKSLFLRHLLRSFKSALKGENTSHLDEPVDDWASLSWHDRLDELIFLVPLHKVGRLVFKPFLARKERLGNTTLYHYHESAMRSIIFTVFLFIIGVFCCAPAAIQSLNVESAAGEVAVYLVFVIAFGWLIQGLVQGFEKLLLTSLAFAGLMANLLRGDK</sequence>
<evidence type="ECO:0000313" key="3">
    <source>
        <dbReference type="EMBL" id="KAF5677963.1"/>
    </source>
</evidence>
<evidence type="ECO:0000313" key="4">
    <source>
        <dbReference type="Proteomes" id="UP000567885"/>
    </source>
</evidence>
<dbReference type="Pfam" id="PF20237">
    <property type="entry name" value="DUF6594"/>
    <property type="match status" value="1"/>
</dbReference>